<keyword evidence="2" id="KW-1185">Reference proteome</keyword>
<evidence type="ECO:0000313" key="2">
    <source>
        <dbReference type="Proteomes" id="UP000054007"/>
    </source>
</evidence>
<name>A0A0D7BUT1_9AGAR</name>
<dbReference type="Gene3D" id="3.80.10.10">
    <property type="entry name" value="Ribonuclease Inhibitor"/>
    <property type="match status" value="1"/>
</dbReference>
<gene>
    <name evidence="1" type="ORF">CYLTODRAFT_439931</name>
</gene>
<dbReference type="AlphaFoldDB" id="A0A0D7BUT1"/>
<dbReference type="InterPro" id="IPR032675">
    <property type="entry name" value="LRR_dom_sf"/>
</dbReference>
<dbReference type="EMBL" id="KN880436">
    <property type="protein sequence ID" value="KIY73381.1"/>
    <property type="molecule type" value="Genomic_DNA"/>
</dbReference>
<evidence type="ECO:0008006" key="3">
    <source>
        <dbReference type="Google" id="ProtNLM"/>
    </source>
</evidence>
<sequence length="337" mass="37413">MSLLATDIIRSVAQHTQTWDLTAETGATLVAMSQVCTKWRLDLISSPTLWSNILIQDTTTPAVVSTFIHNAAKQPLLLLVQVTGNTVWSSSLLRRVLAACDKWKWISFSPCTRNMHYYLWPGYSTKVHVPLLVSLALGSGSPFIPPRGNQGFTSFHLPNLEELRLSTLQEFEYTALLTTIVAPKLRDVAIDRLIWGVLDGIGDAQDKRSFPSVRSLELRRCVLTSRGDMETLWEIFPYITSLGVHASSNKAEKAVTAKGLMAAIAPNEEEMLWENLEHLWIRIGGWSPNETAMAALHGRAVKNGMLQRVTLKTGKPVPTRLTKRLGEAGVTVITDRT</sequence>
<dbReference type="Proteomes" id="UP000054007">
    <property type="component" value="Unassembled WGS sequence"/>
</dbReference>
<reference evidence="1 2" key="1">
    <citation type="journal article" date="2015" name="Fungal Genet. Biol.">
        <title>Evolution of novel wood decay mechanisms in Agaricales revealed by the genome sequences of Fistulina hepatica and Cylindrobasidium torrendii.</title>
        <authorList>
            <person name="Floudas D."/>
            <person name="Held B.W."/>
            <person name="Riley R."/>
            <person name="Nagy L.G."/>
            <person name="Koehler G."/>
            <person name="Ransdell A.S."/>
            <person name="Younus H."/>
            <person name="Chow J."/>
            <person name="Chiniquy J."/>
            <person name="Lipzen A."/>
            <person name="Tritt A."/>
            <person name="Sun H."/>
            <person name="Haridas S."/>
            <person name="LaButti K."/>
            <person name="Ohm R.A."/>
            <person name="Kues U."/>
            <person name="Blanchette R.A."/>
            <person name="Grigoriev I.V."/>
            <person name="Minto R.E."/>
            <person name="Hibbett D.S."/>
        </authorList>
    </citation>
    <scope>NUCLEOTIDE SEQUENCE [LARGE SCALE GENOMIC DNA]</scope>
    <source>
        <strain evidence="1 2">FP15055 ss-10</strain>
    </source>
</reference>
<accession>A0A0D7BUT1</accession>
<evidence type="ECO:0000313" key="1">
    <source>
        <dbReference type="EMBL" id="KIY73381.1"/>
    </source>
</evidence>
<protein>
    <recommendedName>
        <fullName evidence="3">F-box domain-containing protein</fullName>
    </recommendedName>
</protein>
<proteinExistence type="predicted"/>
<organism evidence="1 2">
    <name type="scientific">Cylindrobasidium torrendii FP15055 ss-10</name>
    <dbReference type="NCBI Taxonomy" id="1314674"/>
    <lineage>
        <taxon>Eukaryota</taxon>
        <taxon>Fungi</taxon>
        <taxon>Dikarya</taxon>
        <taxon>Basidiomycota</taxon>
        <taxon>Agaricomycotina</taxon>
        <taxon>Agaricomycetes</taxon>
        <taxon>Agaricomycetidae</taxon>
        <taxon>Agaricales</taxon>
        <taxon>Marasmiineae</taxon>
        <taxon>Physalacriaceae</taxon>
        <taxon>Cylindrobasidium</taxon>
    </lineage>
</organism>